<dbReference type="GO" id="GO:0042274">
    <property type="term" value="P:ribosomal small subunit biogenesis"/>
    <property type="evidence" value="ECO:0007669"/>
    <property type="project" value="UniProtKB-UniRule"/>
</dbReference>
<evidence type="ECO:0000256" key="3">
    <source>
        <dbReference type="ARBA" id="ARBA00022723"/>
    </source>
</evidence>
<dbReference type="PANTHER" id="PTHR32120:SF10">
    <property type="entry name" value="SMALL RIBOSOMAL SUBUNIT BIOGENESIS GTPASE RSGA"/>
    <property type="match status" value="1"/>
</dbReference>
<evidence type="ECO:0000256" key="6">
    <source>
        <dbReference type="ARBA" id="ARBA00022801"/>
    </source>
</evidence>
<protein>
    <recommendedName>
        <fullName evidence="10">Small ribosomal subunit biogenesis GTPase RsgA</fullName>
        <ecNumber evidence="10">3.6.1.-</ecNumber>
    </recommendedName>
</protein>
<dbReference type="InterPro" id="IPR010914">
    <property type="entry name" value="RsgA_GTPase_dom"/>
</dbReference>
<dbReference type="InterPro" id="IPR027417">
    <property type="entry name" value="P-loop_NTPase"/>
</dbReference>
<dbReference type="NCBIfam" id="TIGR00157">
    <property type="entry name" value="ribosome small subunit-dependent GTPase A"/>
    <property type="match status" value="1"/>
</dbReference>
<dbReference type="HAMAP" id="MF_01820">
    <property type="entry name" value="GTPase_RsgA"/>
    <property type="match status" value="1"/>
</dbReference>
<comment type="similarity">
    <text evidence="10">Belongs to the TRAFAC class YlqF/YawG GTPase family. RsgA subfamily.</text>
</comment>
<proteinExistence type="inferred from homology"/>
<dbReference type="GO" id="GO:0046872">
    <property type="term" value="F:metal ion binding"/>
    <property type="evidence" value="ECO:0007669"/>
    <property type="project" value="UniProtKB-KW"/>
</dbReference>
<dbReference type="EMBL" id="ABOX02000043">
    <property type="protein sequence ID" value="EEF58451.1"/>
    <property type="molecule type" value="Genomic_DNA"/>
</dbReference>
<dbReference type="PROSITE" id="PS50936">
    <property type="entry name" value="ENGC_GTPASE"/>
    <property type="match status" value="1"/>
</dbReference>
<feature type="binding site" evidence="10">
    <location>
        <position position="310"/>
    </location>
    <ligand>
        <name>Zn(2+)</name>
        <dbReference type="ChEBI" id="CHEBI:29105"/>
    </ligand>
</feature>
<dbReference type="PROSITE" id="PS51721">
    <property type="entry name" value="G_CP"/>
    <property type="match status" value="1"/>
</dbReference>
<dbReference type="GO" id="GO:0005525">
    <property type="term" value="F:GTP binding"/>
    <property type="evidence" value="ECO:0007669"/>
    <property type="project" value="UniProtKB-UniRule"/>
</dbReference>
<dbReference type="PANTHER" id="PTHR32120">
    <property type="entry name" value="SMALL RIBOSOMAL SUBUNIT BIOGENESIS GTPASE RSGA"/>
    <property type="match status" value="1"/>
</dbReference>
<evidence type="ECO:0000256" key="11">
    <source>
        <dbReference type="SAM" id="MobiDB-lite"/>
    </source>
</evidence>
<dbReference type="InterPro" id="IPR004881">
    <property type="entry name" value="Ribosome_biogen_GTPase_RsgA"/>
</dbReference>
<dbReference type="Proteomes" id="UP000003688">
    <property type="component" value="Unassembled WGS sequence"/>
</dbReference>
<feature type="domain" description="CP-type G" evidence="13">
    <location>
        <begin position="123"/>
        <end position="280"/>
    </location>
</feature>
<feature type="binding site" evidence="10">
    <location>
        <position position="316"/>
    </location>
    <ligand>
        <name>Zn(2+)</name>
        <dbReference type="ChEBI" id="CHEBI:29105"/>
    </ligand>
</feature>
<keyword evidence="3 10" id="KW-0479">Metal-binding</keyword>
<evidence type="ECO:0000313" key="14">
    <source>
        <dbReference type="EMBL" id="EEF58451.1"/>
    </source>
</evidence>
<keyword evidence="7 10" id="KW-0862">Zinc</keyword>
<gene>
    <name evidence="10" type="primary">rsgA</name>
    <name evidence="14" type="ORF">Cflav_PD1074</name>
</gene>
<evidence type="ECO:0000256" key="9">
    <source>
        <dbReference type="ARBA" id="ARBA00023134"/>
    </source>
</evidence>
<keyword evidence="6 10" id="KW-0378">Hydrolase</keyword>
<evidence type="ECO:0000256" key="10">
    <source>
        <dbReference type="HAMAP-Rule" id="MF_01820"/>
    </source>
</evidence>
<dbReference type="GO" id="GO:0003924">
    <property type="term" value="F:GTPase activity"/>
    <property type="evidence" value="ECO:0007669"/>
    <property type="project" value="UniProtKB-UniRule"/>
</dbReference>
<evidence type="ECO:0000256" key="7">
    <source>
        <dbReference type="ARBA" id="ARBA00022833"/>
    </source>
</evidence>
<dbReference type="EC" id="3.6.1.-" evidence="10"/>
<comment type="subcellular location">
    <subcellularLocation>
        <location evidence="10">Cytoplasm</location>
    </subcellularLocation>
</comment>
<comment type="cofactor">
    <cofactor evidence="10">
        <name>Zn(2+)</name>
        <dbReference type="ChEBI" id="CHEBI:29105"/>
    </cofactor>
    <text evidence="10">Binds 1 zinc ion per subunit.</text>
</comment>
<dbReference type="GO" id="GO:0005737">
    <property type="term" value="C:cytoplasm"/>
    <property type="evidence" value="ECO:0007669"/>
    <property type="project" value="UniProtKB-SubCell"/>
</dbReference>
<feature type="domain" description="EngC GTPase" evidence="12">
    <location>
        <begin position="129"/>
        <end position="278"/>
    </location>
</feature>
<keyword evidence="2 10" id="KW-0690">Ribosome biogenesis</keyword>
<evidence type="ECO:0000256" key="1">
    <source>
        <dbReference type="ARBA" id="ARBA00022490"/>
    </source>
</evidence>
<feature type="region of interest" description="Disordered" evidence="11">
    <location>
        <begin position="353"/>
        <end position="382"/>
    </location>
</feature>
<feature type="binding site" evidence="10">
    <location>
        <position position="303"/>
    </location>
    <ligand>
        <name>Zn(2+)</name>
        <dbReference type="ChEBI" id="CHEBI:29105"/>
    </ligand>
</feature>
<evidence type="ECO:0000256" key="2">
    <source>
        <dbReference type="ARBA" id="ARBA00022517"/>
    </source>
</evidence>
<dbReference type="CDD" id="cd01854">
    <property type="entry name" value="YjeQ_EngC"/>
    <property type="match status" value="1"/>
</dbReference>
<evidence type="ECO:0000313" key="15">
    <source>
        <dbReference type="Proteomes" id="UP000003688"/>
    </source>
</evidence>
<accession>B9XNY5</accession>
<evidence type="ECO:0000256" key="5">
    <source>
        <dbReference type="ARBA" id="ARBA00022741"/>
    </source>
</evidence>
<evidence type="ECO:0000259" key="13">
    <source>
        <dbReference type="PROSITE" id="PS51721"/>
    </source>
</evidence>
<dbReference type="InterPro" id="IPR030378">
    <property type="entry name" value="G_CP_dom"/>
</dbReference>
<keyword evidence="4 10" id="KW-0699">rRNA-binding</keyword>
<dbReference type="Gene3D" id="3.40.50.300">
    <property type="entry name" value="P-loop containing nucleotide triphosphate hydrolases"/>
    <property type="match status" value="1"/>
</dbReference>
<sequence length="382" mass="42467">MRLCHERAFVASNTRVAAMTMQDIGWNDAFEKEFAPYYLKGWKPARLIRDNRITYGALLEDGQELEVSMSGKIYHDAETDAELPAVGDWVALQVGACGEETVIQARLTRQSCFSRRAAGQSAEEQVIAANVHIVVVVTDAGQDFNARRMERYFTLIGRCGAKAVILVNKSDLYPDAQNQKAAGDIRALNAEAEVYVTSVENRQGLEGLRNVLKPGVTVALVGSSGVGKSALINLLLGDEWQWTDEVNGITGKGRHTTTARELLILPKGGILIDNPGIKEVQMWTDEGTLREAFSDIEVLSRDCKFQDCKHGSDAGCALRQAVEQGELSSARLEGYLKLDQEIEKLRGRRTKRQLIVDRHARRSQQSKARKRSDRELARELRP</sequence>
<evidence type="ECO:0000259" key="12">
    <source>
        <dbReference type="PROSITE" id="PS50936"/>
    </source>
</evidence>
<feature type="compositionally biased region" description="Basic residues" evidence="11">
    <location>
        <begin position="359"/>
        <end position="371"/>
    </location>
</feature>
<evidence type="ECO:0000256" key="8">
    <source>
        <dbReference type="ARBA" id="ARBA00022884"/>
    </source>
</evidence>
<reference evidence="14 15" key="1">
    <citation type="journal article" date="2011" name="J. Bacteriol.">
        <title>Genome sequence of 'Pedosphaera parvula' Ellin514, an aerobic Verrucomicrobial isolate from pasture soil.</title>
        <authorList>
            <person name="Kant R."/>
            <person name="van Passel M.W."/>
            <person name="Sangwan P."/>
            <person name="Palva A."/>
            <person name="Lucas S."/>
            <person name="Copeland A."/>
            <person name="Lapidus A."/>
            <person name="Glavina Del Rio T."/>
            <person name="Dalin E."/>
            <person name="Tice H."/>
            <person name="Bruce D."/>
            <person name="Goodwin L."/>
            <person name="Pitluck S."/>
            <person name="Chertkov O."/>
            <person name="Larimer F.W."/>
            <person name="Land M.L."/>
            <person name="Hauser L."/>
            <person name="Brettin T.S."/>
            <person name="Detter J.C."/>
            <person name="Han S."/>
            <person name="de Vos W.M."/>
            <person name="Janssen P.H."/>
            <person name="Smidt H."/>
        </authorList>
    </citation>
    <scope>NUCLEOTIDE SEQUENCE [LARGE SCALE GENOMIC DNA]</scope>
    <source>
        <strain evidence="14 15">Ellin514</strain>
    </source>
</reference>
<organism evidence="14 15">
    <name type="scientific">Pedosphaera parvula (strain Ellin514)</name>
    <dbReference type="NCBI Taxonomy" id="320771"/>
    <lineage>
        <taxon>Bacteria</taxon>
        <taxon>Pseudomonadati</taxon>
        <taxon>Verrucomicrobiota</taxon>
        <taxon>Pedosphaerae</taxon>
        <taxon>Pedosphaerales</taxon>
        <taxon>Pedosphaeraceae</taxon>
        <taxon>Pedosphaera</taxon>
    </lineage>
</organism>
<dbReference type="AlphaFoldDB" id="B9XNY5"/>
<keyword evidence="1 10" id="KW-0963">Cytoplasm</keyword>
<keyword evidence="9 10" id="KW-0342">GTP-binding</keyword>
<feature type="binding site" evidence="10">
    <location>
        <position position="308"/>
    </location>
    <ligand>
        <name>Zn(2+)</name>
        <dbReference type="ChEBI" id="CHEBI:29105"/>
    </ligand>
</feature>
<feature type="binding site" evidence="10">
    <location>
        <begin position="168"/>
        <end position="171"/>
    </location>
    <ligand>
        <name>GTP</name>
        <dbReference type="ChEBI" id="CHEBI:37565"/>
    </ligand>
</feature>
<name>B9XNY5_PEDPL</name>
<comment type="function">
    <text evidence="10">One of several proteins that assist in the late maturation steps of the functional core of the 30S ribosomal subunit. Helps release RbfA from mature subunits. May play a role in the assembly of ribosomal proteins into the subunit. Circularly permuted GTPase that catalyzes slow GTP hydrolysis, GTPase activity is stimulated by the 30S ribosomal subunit.</text>
</comment>
<comment type="caution">
    <text evidence="10">Lacks conserved residue(s) required for the propagation of feature annotation.</text>
</comment>
<keyword evidence="15" id="KW-1185">Reference proteome</keyword>
<keyword evidence="5 10" id="KW-0547">Nucleotide-binding</keyword>
<dbReference type="Gene3D" id="1.10.40.50">
    <property type="entry name" value="Probable gtpase engc, domain 3"/>
    <property type="match status" value="1"/>
</dbReference>
<feature type="compositionally biased region" description="Basic and acidic residues" evidence="11">
    <location>
        <begin position="372"/>
        <end position="382"/>
    </location>
</feature>
<dbReference type="GO" id="GO:0019843">
    <property type="term" value="F:rRNA binding"/>
    <property type="evidence" value="ECO:0007669"/>
    <property type="project" value="UniProtKB-KW"/>
</dbReference>
<keyword evidence="8 10" id="KW-0694">RNA-binding</keyword>
<evidence type="ECO:0000256" key="4">
    <source>
        <dbReference type="ARBA" id="ARBA00022730"/>
    </source>
</evidence>
<dbReference type="Pfam" id="PF03193">
    <property type="entry name" value="RsgA_GTPase"/>
    <property type="match status" value="1"/>
</dbReference>
<dbReference type="SUPFAM" id="SSF52540">
    <property type="entry name" value="P-loop containing nucleoside triphosphate hydrolases"/>
    <property type="match status" value="1"/>
</dbReference>
<comment type="caution">
    <text evidence="14">The sequence shown here is derived from an EMBL/GenBank/DDBJ whole genome shotgun (WGS) entry which is preliminary data.</text>
</comment>
<comment type="subunit">
    <text evidence="10">Monomer. Associates with 30S ribosomal subunit, binds 16S rRNA.</text>
</comment>
<dbReference type="STRING" id="320771.Cflav_PD1074"/>